<name>A0A4Y7IGH0_PAPSO</name>
<evidence type="ECO:0000313" key="2">
    <source>
        <dbReference type="Proteomes" id="UP000316621"/>
    </source>
</evidence>
<protein>
    <submittedName>
        <fullName evidence="1">Uncharacterized protein</fullName>
    </submittedName>
</protein>
<dbReference type="EMBL" id="CM010715">
    <property type="protein sequence ID" value="RZC48007.1"/>
    <property type="molecule type" value="Genomic_DNA"/>
</dbReference>
<dbReference type="Gramene" id="RZC48007">
    <property type="protein sequence ID" value="RZC48007"/>
    <property type="gene ID" value="C5167_040957"/>
</dbReference>
<dbReference type="STRING" id="3469.A0A4Y7IGH0"/>
<sequence>MKLLGAGQTCLSLEKLRLDCHCSVSFADLVDVRHALAMISELASKYLYSRSHALEVLLRLTCLQKICFLVILLRVKPPRKLNRKGSGLGHDSIVDGVLKDGMWDVCNEFGVGVCDEICANHHSITRAEHYAYAIQSFVVLLLEILVHPPGK</sequence>
<dbReference type="Proteomes" id="UP000316621">
    <property type="component" value="Chromosome 1"/>
</dbReference>
<evidence type="ECO:0000313" key="1">
    <source>
        <dbReference type="EMBL" id="RZC48007.1"/>
    </source>
</evidence>
<organism evidence="1 2">
    <name type="scientific">Papaver somniferum</name>
    <name type="common">Opium poppy</name>
    <dbReference type="NCBI Taxonomy" id="3469"/>
    <lineage>
        <taxon>Eukaryota</taxon>
        <taxon>Viridiplantae</taxon>
        <taxon>Streptophyta</taxon>
        <taxon>Embryophyta</taxon>
        <taxon>Tracheophyta</taxon>
        <taxon>Spermatophyta</taxon>
        <taxon>Magnoliopsida</taxon>
        <taxon>Ranunculales</taxon>
        <taxon>Papaveraceae</taxon>
        <taxon>Papaveroideae</taxon>
        <taxon>Papaver</taxon>
    </lineage>
</organism>
<reference evidence="1 2" key="1">
    <citation type="journal article" date="2018" name="Science">
        <title>The opium poppy genome and morphinan production.</title>
        <authorList>
            <person name="Guo L."/>
            <person name="Winzer T."/>
            <person name="Yang X."/>
            <person name="Li Y."/>
            <person name="Ning Z."/>
            <person name="He Z."/>
            <person name="Teodor R."/>
            <person name="Lu Y."/>
            <person name="Bowser T.A."/>
            <person name="Graham I.A."/>
            <person name="Ye K."/>
        </authorList>
    </citation>
    <scope>NUCLEOTIDE SEQUENCE [LARGE SCALE GENOMIC DNA]</scope>
    <source>
        <strain evidence="2">cv. HN1</strain>
        <tissue evidence="1">Leaves</tissue>
    </source>
</reference>
<accession>A0A4Y7IGH0</accession>
<dbReference type="AlphaFoldDB" id="A0A4Y7IGH0"/>
<keyword evidence="2" id="KW-1185">Reference proteome</keyword>
<gene>
    <name evidence="1" type="ORF">C5167_040957</name>
</gene>
<proteinExistence type="predicted"/>